<keyword evidence="4" id="KW-0456">Lyase</keyword>
<reference evidence="7" key="1">
    <citation type="submission" date="2020-09" db="EMBL/GenBank/DDBJ databases">
        <title>Sphingomonas sp., a new species isolated from pork steak.</title>
        <authorList>
            <person name="Heidler von Heilborn D."/>
        </authorList>
    </citation>
    <scope>NUCLEOTIDE SEQUENCE [LARGE SCALE GENOMIC DNA]</scope>
</reference>
<dbReference type="InterPro" id="IPR011057">
    <property type="entry name" value="Mss4-like_sf"/>
</dbReference>
<evidence type="ECO:0000313" key="6">
    <source>
        <dbReference type="EMBL" id="QQV78648.1"/>
    </source>
</evidence>
<organism evidence="6 7">
    <name type="scientific">Sphingomonas aliaeris</name>
    <dbReference type="NCBI Taxonomy" id="2759526"/>
    <lineage>
        <taxon>Bacteria</taxon>
        <taxon>Pseudomonadati</taxon>
        <taxon>Pseudomonadota</taxon>
        <taxon>Alphaproteobacteria</taxon>
        <taxon>Sphingomonadales</taxon>
        <taxon>Sphingomonadaceae</taxon>
        <taxon>Sphingomonas</taxon>
    </lineage>
</organism>
<keyword evidence="2" id="KW-0479">Metal-binding</keyword>
<dbReference type="GO" id="GO:0016846">
    <property type="term" value="F:carbon-sulfur lyase activity"/>
    <property type="evidence" value="ECO:0007669"/>
    <property type="project" value="InterPro"/>
</dbReference>
<name>A0A974NXF9_9SPHN</name>
<keyword evidence="7" id="KW-1185">Reference proteome</keyword>
<gene>
    <name evidence="6" type="ORF">H5J25_08625</name>
</gene>
<accession>A0A974NXF9</accession>
<dbReference type="EMBL" id="CP061035">
    <property type="protein sequence ID" value="QQV78648.1"/>
    <property type="molecule type" value="Genomic_DNA"/>
</dbReference>
<evidence type="ECO:0000256" key="1">
    <source>
        <dbReference type="ARBA" id="ARBA00005495"/>
    </source>
</evidence>
<dbReference type="Gene3D" id="3.90.1590.10">
    <property type="entry name" value="glutathione-dependent formaldehyde- activating enzyme (gfa)"/>
    <property type="match status" value="1"/>
</dbReference>
<keyword evidence="3" id="KW-0862">Zinc</keyword>
<dbReference type="KEGG" id="sari:H5J25_08625"/>
<dbReference type="SUPFAM" id="SSF51316">
    <property type="entry name" value="Mss4-like"/>
    <property type="match status" value="1"/>
</dbReference>
<dbReference type="PANTHER" id="PTHR33337">
    <property type="entry name" value="GFA DOMAIN-CONTAINING PROTEIN"/>
    <property type="match status" value="1"/>
</dbReference>
<evidence type="ECO:0000313" key="7">
    <source>
        <dbReference type="Proteomes" id="UP000595894"/>
    </source>
</evidence>
<dbReference type="PROSITE" id="PS51891">
    <property type="entry name" value="CENP_V_GFA"/>
    <property type="match status" value="1"/>
</dbReference>
<dbReference type="PANTHER" id="PTHR33337:SF40">
    <property type="entry name" value="CENP-V_GFA DOMAIN-CONTAINING PROTEIN-RELATED"/>
    <property type="match status" value="1"/>
</dbReference>
<dbReference type="Pfam" id="PF04828">
    <property type="entry name" value="GFA"/>
    <property type="match status" value="1"/>
</dbReference>
<dbReference type="GO" id="GO:0046872">
    <property type="term" value="F:metal ion binding"/>
    <property type="evidence" value="ECO:0007669"/>
    <property type="project" value="UniProtKB-KW"/>
</dbReference>
<protein>
    <submittedName>
        <fullName evidence="6">GFA family protein</fullName>
    </submittedName>
</protein>
<dbReference type="Proteomes" id="UP000595894">
    <property type="component" value="Chromosome"/>
</dbReference>
<dbReference type="InterPro" id="IPR006913">
    <property type="entry name" value="CENP-V/GFA"/>
</dbReference>
<feature type="domain" description="CENP-V/GFA" evidence="5">
    <location>
        <begin position="2"/>
        <end position="116"/>
    </location>
</feature>
<evidence type="ECO:0000256" key="2">
    <source>
        <dbReference type="ARBA" id="ARBA00022723"/>
    </source>
</evidence>
<evidence type="ECO:0000256" key="4">
    <source>
        <dbReference type="ARBA" id="ARBA00023239"/>
    </source>
</evidence>
<dbReference type="AlphaFoldDB" id="A0A974NXF9"/>
<sequence>MVTGGCRCGAVRYEADGTPDYSALCECNECRQSSGAFLTGWALFPIEAVRITGTPASHNSSGDVQRQFCATCGTGLFFLSDTVFPGKIDIQTASLDDIEALPPQARIQTADAAKWMDEFEALPKFARYPS</sequence>
<evidence type="ECO:0000256" key="3">
    <source>
        <dbReference type="ARBA" id="ARBA00022833"/>
    </source>
</evidence>
<comment type="similarity">
    <text evidence="1">Belongs to the Gfa family.</text>
</comment>
<dbReference type="RefSeq" id="WP_202095697.1">
    <property type="nucleotide sequence ID" value="NZ_CP061035.1"/>
</dbReference>
<proteinExistence type="inferred from homology"/>
<evidence type="ECO:0000259" key="5">
    <source>
        <dbReference type="PROSITE" id="PS51891"/>
    </source>
</evidence>